<dbReference type="NCBIfam" id="NF005277">
    <property type="entry name" value="PRK06789.1"/>
    <property type="match status" value="1"/>
</dbReference>
<dbReference type="GO" id="GO:0003774">
    <property type="term" value="F:cytoskeletal motor activity"/>
    <property type="evidence" value="ECO:0007669"/>
    <property type="project" value="InterPro"/>
</dbReference>
<name>A0A1E8BQY2_BACMY</name>
<evidence type="ECO:0000259" key="2">
    <source>
        <dbReference type="Pfam" id="PF01052"/>
    </source>
</evidence>
<evidence type="ECO:0000313" key="4">
    <source>
        <dbReference type="Proteomes" id="UP000175835"/>
    </source>
</evidence>
<gene>
    <name evidence="3" type="ORF">BWGOE11_17770</name>
</gene>
<dbReference type="GO" id="GO:0009425">
    <property type="term" value="C:bacterial-type flagellum basal body"/>
    <property type="evidence" value="ECO:0007669"/>
    <property type="project" value="InterPro"/>
</dbReference>
<dbReference type="InterPro" id="IPR036429">
    <property type="entry name" value="SpoA-like_sf"/>
</dbReference>
<sequence length="81" mass="9507">MIWELARLKLQDDIPLTIYFEIGNTKKKIEDLLHITKGTLYRLENSTKNTVRLMLENEEIGTGKILTKNGKMYVEIVELKR</sequence>
<proteinExistence type="inferred from homology"/>
<dbReference type="PRINTS" id="PR00956">
    <property type="entry name" value="FLGMOTORFLIN"/>
</dbReference>
<protein>
    <recommendedName>
        <fullName evidence="2">Flagellar motor switch protein FliN-like C-terminal domain-containing protein</fullName>
    </recommendedName>
</protein>
<evidence type="ECO:0000256" key="1">
    <source>
        <dbReference type="ARBA" id="ARBA00009226"/>
    </source>
</evidence>
<evidence type="ECO:0000313" key="3">
    <source>
        <dbReference type="EMBL" id="OFD97239.1"/>
    </source>
</evidence>
<dbReference type="InterPro" id="IPR001543">
    <property type="entry name" value="FliN-like_C"/>
</dbReference>
<dbReference type="Proteomes" id="UP000175835">
    <property type="component" value="Unassembled WGS sequence"/>
</dbReference>
<comment type="similarity">
    <text evidence="1">Belongs to the FliN/MopA/SpaO family.</text>
</comment>
<dbReference type="Pfam" id="PF01052">
    <property type="entry name" value="FliMN_C"/>
    <property type="match status" value="1"/>
</dbReference>
<dbReference type="EMBL" id="LXLX01000023">
    <property type="protein sequence ID" value="OFD97239.1"/>
    <property type="molecule type" value="Genomic_DNA"/>
</dbReference>
<dbReference type="AlphaFoldDB" id="A0A1E8BQY2"/>
<dbReference type="GO" id="GO:0006935">
    <property type="term" value="P:chemotaxis"/>
    <property type="evidence" value="ECO:0007669"/>
    <property type="project" value="InterPro"/>
</dbReference>
<comment type="caution">
    <text evidence="3">The sequence shown here is derived from an EMBL/GenBank/DDBJ whole genome shotgun (WGS) entry which is preliminary data.</text>
</comment>
<organism evidence="3 4">
    <name type="scientific">Bacillus mycoides</name>
    <dbReference type="NCBI Taxonomy" id="1405"/>
    <lineage>
        <taxon>Bacteria</taxon>
        <taxon>Bacillati</taxon>
        <taxon>Bacillota</taxon>
        <taxon>Bacilli</taxon>
        <taxon>Bacillales</taxon>
        <taxon>Bacillaceae</taxon>
        <taxon>Bacillus</taxon>
        <taxon>Bacillus cereus group</taxon>
    </lineage>
</organism>
<reference evidence="3 4" key="1">
    <citation type="submission" date="2016-05" db="EMBL/GenBank/DDBJ databases">
        <title>Bacillus thuringiensis and Bacillus weihenstephanensis as novel biocontrol agents of wilt causing Verticillium species.</title>
        <authorList>
            <person name="Hollensteiner J."/>
            <person name="Wemheuer F."/>
            <person name="Harting R."/>
            <person name="Kolarzyk A."/>
            <person name="Diaz-Valerio S."/>
            <person name="Poehlein A."/>
            <person name="Brzuszkiewicz E."/>
            <person name="Nesemann K."/>
            <person name="Braus-Stromeyer S."/>
            <person name="Braus G."/>
            <person name="Daniel R."/>
            <person name="Liesegang H."/>
        </authorList>
    </citation>
    <scope>NUCLEOTIDE SEQUENCE [LARGE SCALE GENOMIC DNA]</scope>
    <source>
        <strain evidence="3 4">GOE11</strain>
    </source>
</reference>
<accession>A0A1E8BQY2</accession>
<feature type="domain" description="Flagellar motor switch protein FliN-like C-terminal" evidence="2">
    <location>
        <begin position="12"/>
        <end position="79"/>
    </location>
</feature>
<dbReference type="Gene3D" id="2.30.330.10">
    <property type="entry name" value="SpoA-like"/>
    <property type="match status" value="1"/>
</dbReference>
<dbReference type="PATRIC" id="fig|86662.23.peg.1736"/>
<dbReference type="GO" id="GO:0071973">
    <property type="term" value="P:bacterial-type flagellum-dependent cell motility"/>
    <property type="evidence" value="ECO:0007669"/>
    <property type="project" value="InterPro"/>
</dbReference>
<dbReference type="SUPFAM" id="SSF101801">
    <property type="entry name" value="Surface presentation of antigens (SPOA)"/>
    <property type="match status" value="1"/>
</dbReference>
<dbReference type="InterPro" id="IPR001172">
    <property type="entry name" value="FliN_T3SS_HrcQb"/>
</dbReference>